<proteinExistence type="predicted"/>
<feature type="transmembrane region" description="Helical" evidence="1">
    <location>
        <begin position="20"/>
        <end position="39"/>
    </location>
</feature>
<dbReference type="OrthoDB" id="1122739at2"/>
<accession>A0A2R8AHS0</accession>
<keyword evidence="3" id="KW-1185">Reference proteome</keyword>
<feature type="transmembrane region" description="Helical" evidence="1">
    <location>
        <begin position="51"/>
        <end position="75"/>
    </location>
</feature>
<feature type="transmembrane region" description="Helical" evidence="1">
    <location>
        <begin position="81"/>
        <end position="104"/>
    </location>
</feature>
<keyword evidence="1" id="KW-1133">Transmembrane helix</keyword>
<gene>
    <name evidence="2" type="ORF">ALP8811_00586</name>
</gene>
<evidence type="ECO:0000313" key="2">
    <source>
        <dbReference type="EMBL" id="SPF75593.1"/>
    </source>
</evidence>
<sequence length="137" mass="14580">MMTTEKSQALEPRSSLKGVALIAMVFGTATVISGGSVLFGADAIRETAGRFVPFVVWFNFIAGFAYIAAGIAIWLAHRWALSLSVAIAVATFIAAAGFGVWILLDNPYEMRTVGALALRFGVWVAIALAVHRAKSHP</sequence>
<dbReference type="Proteomes" id="UP000244911">
    <property type="component" value="Unassembled WGS sequence"/>
</dbReference>
<keyword evidence="1" id="KW-0472">Membrane</keyword>
<dbReference type="EMBL" id="OMOI01000001">
    <property type="protein sequence ID" value="SPF75593.1"/>
    <property type="molecule type" value="Genomic_DNA"/>
</dbReference>
<evidence type="ECO:0000313" key="3">
    <source>
        <dbReference type="Proteomes" id="UP000244911"/>
    </source>
</evidence>
<dbReference type="RefSeq" id="WP_108855677.1">
    <property type="nucleotide sequence ID" value="NZ_OMOI01000001.1"/>
</dbReference>
<keyword evidence="1" id="KW-0812">Transmembrane</keyword>
<dbReference type="AlphaFoldDB" id="A0A2R8AHS0"/>
<feature type="transmembrane region" description="Helical" evidence="1">
    <location>
        <begin position="116"/>
        <end position="133"/>
    </location>
</feature>
<protein>
    <submittedName>
        <fullName evidence="2">Uncharacterized protein</fullName>
    </submittedName>
</protein>
<name>A0A2R8AHS0_9RHOB</name>
<evidence type="ECO:0000256" key="1">
    <source>
        <dbReference type="SAM" id="Phobius"/>
    </source>
</evidence>
<organism evidence="2 3">
    <name type="scientific">Aliiroseovarius pelagivivens</name>
    <dbReference type="NCBI Taxonomy" id="1639690"/>
    <lineage>
        <taxon>Bacteria</taxon>
        <taxon>Pseudomonadati</taxon>
        <taxon>Pseudomonadota</taxon>
        <taxon>Alphaproteobacteria</taxon>
        <taxon>Rhodobacterales</taxon>
        <taxon>Paracoccaceae</taxon>
        <taxon>Aliiroseovarius</taxon>
    </lineage>
</organism>
<reference evidence="2 3" key="1">
    <citation type="submission" date="2018-03" db="EMBL/GenBank/DDBJ databases">
        <authorList>
            <person name="Keele B.F."/>
        </authorList>
    </citation>
    <scope>NUCLEOTIDE SEQUENCE [LARGE SCALE GENOMIC DNA]</scope>
    <source>
        <strain evidence="2 3">CECT 8811</strain>
    </source>
</reference>